<evidence type="ECO:0000313" key="2">
    <source>
        <dbReference type="Proteomes" id="UP000265520"/>
    </source>
</evidence>
<protein>
    <submittedName>
        <fullName evidence="1">Ribonuclease</fullName>
    </submittedName>
</protein>
<name>A0A392WAL8_9FABA</name>
<organism evidence="1 2">
    <name type="scientific">Trifolium medium</name>
    <dbReference type="NCBI Taxonomy" id="97028"/>
    <lineage>
        <taxon>Eukaryota</taxon>
        <taxon>Viridiplantae</taxon>
        <taxon>Streptophyta</taxon>
        <taxon>Embryophyta</taxon>
        <taxon>Tracheophyta</taxon>
        <taxon>Spermatophyta</taxon>
        <taxon>Magnoliopsida</taxon>
        <taxon>eudicotyledons</taxon>
        <taxon>Gunneridae</taxon>
        <taxon>Pentapetalae</taxon>
        <taxon>rosids</taxon>
        <taxon>fabids</taxon>
        <taxon>Fabales</taxon>
        <taxon>Fabaceae</taxon>
        <taxon>Papilionoideae</taxon>
        <taxon>50 kb inversion clade</taxon>
        <taxon>NPAAA clade</taxon>
        <taxon>Hologalegina</taxon>
        <taxon>IRL clade</taxon>
        <taxon>Trifolieae</taxon>
        <taxon>Trifolium</taxon>
    </lineage>
</organism>
<evidence type="ECO:0000313" key="1">
    <source>
        <dbReference type="EMBL" id="MCI96782.1"/>
    </source>
</evidence>
<reference evidence="1 2" key="1">
    <citation type="journal article" date="2018" name="Front. Plant Sci.">
        <title>Red Clover (Trifolium pratense) and Zigzag Clover (T. medium) - A Picture of Genomic Similarities and Differences.</title>
        <authorList>
            <person name="Dluhosova J."/>
            <person name="Istvanek J."/>
            <person name="Nedelnik J."/>
            <person name="Repkova J."/>
        </authorList>
    </citation>
    <scope>NUCLEOTIDE SEQUENCE [LARGE SCALE GENOMIC DNA]</scope>
    <source>
        <strain evidence="2">cv. 10/8</strain>
        <tissue evidence="1">Leaf</tissue>
    </source>
</reference>
<proteinExistence type="predicted"/>
<feature type="non-terminal residue" evidence="1">
    <location>
        <position position="47"/>
    </location>
</feature>
<accession>A0A392WAL8</accession>
<sequence>MHRFRGNIWDYDSRPQVMRTLGYPLEMTDRIPEITEARNVELGLGLQ</sequence>
<dbReference type="EMBL" id="LXQA011423820">
    <property type="protein sequence ID" value="MCI96782.1"/>
    <property type="molecule type" value="Genomic_DNA"/>
</dbReference>
<keyword evidence="2" id="KW-1185">Reference proteome</keyword>
<comment type="caution">
    <text evidence="1">The sequence shown here is derived from an EMBL/GenBank/DDBJ whole genome shotgun (WGS) entry which is preliminary data.</text>
</comment>
<dbReference type="AlphaFoldDB" id="A0A392WAL8"/>
<dbReference type="Proteomes" id="UP000265520">
    <property type="component" value="Unassembled WGS sequence"/>
</dbReference>